<dbReference type="GO" id="GO:0005524">
    <property type="term" value="F:ATP binding"/>
    <property type="evidence" value="ECO:0007669"/>
    <property type="project" value="UniProtKB-UniRule"/>
</dbReference>
<dbReference type="GO" id="GO:0004674">
    <property type="term" value="F:protein serine/threonine kinase activity"/>
    <property type="evidence" value="ECO:0007669"/>
    <property type="project" value="TreeGrafter"/>
</dbReference>
<feature type="binding site" evidence="1">
    <location>
        <position position="112"/>
    </location>
    <ligand>
        <name>ATP</name>
        <dbReference type="ChEBI" id="CHEBI:30616"/>
    </ligand>
</feature>
<evidence type="ECO:0000313" key="3">
    <source>
        <dbReference type="EMBL" id="EXX63382.1"/>
    </source>
</evidence>
<keyword evidence="1" id="KW-0067">ATP-binding</keyword>
<feature type="domain" description="Protein kinase" evidence="2">
    <location>
        <begin position="73"/>
        <end position="345"/>
    </location>
</feature>
<dbReference type="Gene3D" id="1.10.510.10">
    <property type="entry name" value="Transferase(Phosphotransferase) domain 1"/>
    <property type="match status" value="1"/>
</dbReference>
<dbReference type="Pfam" id="PF07714">
    <property type="entry name" value="PK_Tyr_Ser-Thr"/>
    <property type="match status" value="1"/>
</dbReference>
<name>A0A015J1I2_RHIIW</name>
<dbReference type="InterPro" id="IPR000719">
    <property type="entry name" value="Prot_kinase_dom"/>
</dbReference>
<dbReference type="STRING" id="1432141.A0A015J1I2"/>
<dbReference type="AlphaFoldDB" id="A0A015J1I2"/>
<dbReference type="PRINTS" id="PR00109">
    <property type="entry name" value="TYRKINASE"/>
</dbReference>
<dbReference type="InterPro" id="IPR051681">
    <property type="entry name" value="Ser/Thr_Kinases-Pseudokinases"/>
</dbReference>
<dbReference type="Proteomes" id="UP000022910">
    <property type="component" value="Unassembled WGS sequence"/>
</dbReference>
<dbReference type="PROSITE" id="PS50011">
    <property type="entry name" value="PROTEIN_KINASE_DOM"/>
    <property type="match status" value="1"/>
</dbReference>
<dbReference type="PANTHER" id="PTHR44329">
    <property type="entry name" value="SERINE/THREONINE-PROTEIN KINASE TNNI3K-RELATED"/>
    <property type="match status" value="1"/>
</dbReference>
<organism evidence="3 4">
    <name type="scientific">Rhizophagus irregularis (strain DAOM 197198w)</name>
    <name type="common">Glomus intraradices</name>
    <dbReference type="NCBI Taxonomy" id="1432141"/>
    <lineage>
        <taxon>Eukaryota</taxon>
        <taxon>Fungi</taxon>
        <taxon>Fungi incertae sedis</taxon>
        <taxon>Mucoromycota</taxon>
        <taxon>Glomeromycotina</taxon>
        <taxon>Glomeromycetes</taxon>
        <taxon>Glomerales</taxon>
        <taxon>Glomeraceae</taxon>
        <taxon>Rhizophagus</taxon>
    </lineage>
</organism>
<comment type="caution">
    <text evidence="3">The sequence shown here is derived from an EMBL/GenBank/DDBJ whole genome shotgun (WGS) entry which is preliminary data.</text>
</comment>
<dbReference type="InterPro" id="IPR001245">
    <property type="entry name" value="Ser-Thr/Tyr_kinase_cat_dom"/>
</dbReference>
<protein>
    <submittedName>
        <fullName evidence="3">Mkk1p</fullName>
    </submittedName>
</protein>
<evidence type="ECO:0000313" key="4">
    <source>
        <dbReference type="Proteomes" id="UP000022910"/>
    </source>
</evidence>
<keyword evidence="1" id="KW-0547">Nucleotide-binding</keyword>
<gene>
    <name evidence="3" type="ORF">RirG_152840</name>
</gene>
<proteinExistence type="predicted"/>
<dbReference type="SUPFAM" id="SSF56112">
    <property type="entry name" value="Protein kinase-like (PK-like)"/>
    <property type="match status" value="1"/>
</dbReference>
<sequence length="414" mass="47743">MSSQDDITCKNCGELYTDIHHKWCKPCLINGLKQNFVNWTSGNEEIDNFIQITQLKIDNLEDTIVEWIPYDQFDNIKEIGKGEFATVYLAKWKDGPLLYQYERIPYKEVALKCLHNSQNITNEFLNEVNAYSIGINNNILRIYGISQNPDTNNYIIVLEYANGGNLNNYNNNIIRNYNWISKLSVLSGIVQGLNKIHEKRLVHRDFHTGNILVSFRDNATGDAESDIYISDMRLCGEVSNIGKTKIYGVMPFVAPEVLRGEPYNQAADVYSFGMVMYHIATGRQPFSNCAHDSILALNICNGNRPEINEQEAPKFYIDLMKNCWDPDPYKRPSVIEIKKLVKDSLRDDDDEIKKQIEEAEEYRKTNFLSTGISQSIHPQAYYTSRLLNQFTKELSKHDDTYNISAEIIDFTEYV</sequence>
<evidence type="ECO:0000259" key="2">
    <source>
        <dbReference type="PROSITE" id="PS50011"/>
    </source>
</evidence>
<evidence type="ECO:0000256" key="1">
    <source>
        <dbReference type="PROSITE-ProRule" id="PRU10141"/>
    </source>
</evidence>
<dbReference type="EMBL" id="JEMT01023966">
    <property type="protein sequence ID" value="EXX63382.1"/>
    <property type="molecule type" value="Genomic_DNA"/>
</dbReference>
<accession>A0A015J1I2</accession>
<reference evidence="3 4" key="1">
    <citation type="submission" date="2014-02" db="EMBL/GenBank/DDBJ databases">
        <title>Single nucleus genome sequencing reveals high similarity among nuclei of an endomycorrhizal fungus.</title>
        <authorList>
            <person name="Lin K."/>
            <person name="Geurts R."/>
            <person name="Zhang Z."/>
            <person name="Limpens E."/>
            <person name="Saunders D.G."/>
            <person name="Mu D."/>
            <person name="Pang E."/>
            <person name="Cao H."/>
            <person name="Cha H."/>
            <person name="Lin T."/>
            <person name="Zhou Q."/>
            <person name="Shang Y."/>
            <person name="Li Y."/>
            <person name="Ivanov S."/>
            <person name="Sharma T."/>
            <person name="Velzen R.V."/>
            <person name="Ruijter N.D."/>
            <person name="Aanen D.K."/>
            <person name="Win J."/>
            <person name="Kamoun S."/>
            <person name="Bisseling T."/>
            <person name="Huang S."/>
        </authorList>
    </citation>
    <scope>NUCLEOTIDE SEQUENCE [LARGE SCALE GENOMIC DNA]</scope>
    <source>
        <strain evidence="4">DAOM197198w</strain>
    </source>
</reference>
<dbReference type="InterPro" id="IPR011009">
    <property type="entry name" value="Kinase-like_dom_sf"/>
</dbReference>
<dbReference type="InterPro" id="IPR017441">
    <property type="entry name" value="Protein_kinase_ATP_BS"/>
</dbReference>
<dbReference type="PROSITE" id="PS00107">
    <property type="entry name" value="PROTEIN_KINASE_ATP"/>
    <property type="match status" value="1"/>
</dbReference>
<keyword evidence="4" id="KW-1185">Reference proteome</keyword>
<dbReference type="HOGENOM" id="CLU_000288_7_34_1"/>